<evidence type="ECO:0000256" key="6">
    <source>
        <dbReference type="SAM" id="Coils"/>
    </source>
</evidence>
<evidence type="ECO:0000259" key="9">
    <source>
        <dbReference type="PROSITE" id="PS50123"/>
    </source>
</evidence>
<feature type="coiled-coil region" evidence="6">
    <location>
        <begin position="424"/>
        <end position="504"/>
    </location>
</feature>
<dbReference type="InterPro" id="IPR036804">
    <property type="entry name" value="CheR_N_sf"/>
</dbReference>
<dbReference type="PANTHER" id="PTHR24422:SF10">
    <property type="entry name" value="CHEMOTAXIS PROTEIN METHYLTRANSFERASE 2"/>
    <property type="match status" value="1"/>
</dbReference>
<dbReference type="SMART" id="SM00138">
    <property type="entry name" value="MeTrc"/>
    <property type="match status" value="1"/>
</dbReference>
<dbReference type="InterPro" id="IPR013767">
    <property type="entry name" value="PAS_fold"/>
</dbReference>
<dbReference type="EC" id="2.1.1.80" evidence="2"/>
<keyword evidence="6" id="KW-0175">Coiled coil</keyword>
<dbReference type="Pfam" id="PF01739">
    <property type="entry name" value="CheR"/>
    <property type="match status" value="1"/>
</dbReference>
<dbReference type="CDD" id="cd00130">
    <property type="entry name" value="PAS"/>
    <property type="match status" value="3"/>
</dbReference>
<dbReference type="SUPFAM" id="SSF53335">
    <property type="entry name" value="S-adenosyl-L-methionine-dependent methyltransferases"/>
    <property type="match status" value="1"/>
</dbReference>
<evidence type="ECO:0000256" key="5">
    <source>
        <dbReference type="ARBA" id="ARBA00022691"/>
    </source>
</evidence>
<dbReference type="InterPro" id="IPR035965">
    <property type="entry name" value="PAS-like_dom_sf"/>
</dbReference>
<dbReference type="Gene3D" id="3.30.450.20">
    <property type="entry name" value="PAS domain"/>
    <property type="match status" value="3"/>
</dbReference>
<dbReference type="PANTHER" id="PTHR24422">
    <property type="entry name" value="CHEMOTAXIS PROTEIN METHYLTRANSFERASE"/>
    <property type="match status" value="1"/>
</dbReference>
<dbReference type="InterPro" id="IPR022641">
    <property type="entry name" value="CheR_N"/>
</dbReference>
<comment type="caution">
    <text evidence="10">The sequence shown here is derived from an EMBL/GenBank/DDBJ whole genome shotgun (WGS) entry which is preliminary data.</text>
</comment>
<evidence type="ECO:0000256" key="4">
    <source>
        <dbReference type="ARBA" id="ARBA00022679"/>
    </source>
</evidence>
<protein>
    <recommendedName>
        <fullName evidence="2">protein-glutamate O-methyltransferase</fullName>
        <ecNumber evidence="2">2.1.1.80</ecNumber>
    </recommendedName>
</protein>
<evidence type="ECO:0000313" key="11">
    <source>
        <dbReference type="Proteomes" id="UP000660885"/>
    </source>
</evidence>
<dbReference type="InterPro" id="IPR000700">
    <property type="entry name" value="PAS-assoc_C"/>
</dbReference>
<dbReference type="NCBIfam" id="TIGR00229">
    <property type="entry name" value="sensory_box"/>
    <property type="match status" value="2"/>
</dbReference>
<sequence length="750" mass="84756">MMTGTEGAEPEFDKLIAFIQAHRGVDFRGYKKASLRRRIIRRMEEVRAESFAAYNALLEAHPQEFAVLLDTVLINVTSFFRDAEAWEALRREIVPRIVERHRAGGQTIRIWSAGCATGQEPYSLAMLFAEAMGGAEALFQTAKIYATDLDEEALQSARHASYTAAEVETVPPGLLERYFDVSGDRYVVRRDLRRCVIFGRHNIIHDAPIGHADLILCRNLLIYLETETQDLVLPRLHYALRDGAFLCLGKAETQLARSRLFEAVDLKHRVFRKVMQDWTRTPGGSLGFVPTASTGATPSRRARLQEAIIDGVDIAYLAVDLDGRLSFANPAAKRMLEVGEADVGRPFQDLSVSYRPAELRGRIEEAHSLGRTVRLEHQEFHRAAGEPMRLSIDVTPIFGQDGRPFSTLLAFTDSTRAYLLGRELQAVQEGLETHIEELQSSNEELETTNEELQSTREELETTNEELQSANEELETMNEELRSINEELEVANEELRRQSEEAGEFRRYADAVLRSMAAGVVVLDRELRVLSWNRWSENAWGLRADEVAGQEFLILDIGLPVLQLRRDLHRVLAAELPQHGTELSALDRRGRQIRIRVRILPLLREGQTPGGLVLFMEDVTEAARHEDYVRQLGRIVGQSLNEVYFLDPDSFRFTLVNRGAEKKLGYSLTQLQQLPITDLMPGVPAEAFRTLVAPLLAEEKQEVVFETVLSATGGRTYPAEICLQYFAEEEPPMLLAIVHDTTERQRLLEAS</sequence>
<dbReference type="Gene3D" id="3.40.50.150">
    <property type="entry name" value="Vaccinia Virus protein VP39"/>
    <property type="match status" value="1"/>
</dbReference>
<dbReference type="PROSITE" id="PS50112">
    <property type="entry name" value="PAS"/>
    <property type="match status" value="1"/>
</dbReference>
<dbReference type="SUPFAM" id="SSF55785">
    <property type="entry name" value="PYP-like sensor domain (PAS domain)"/>
    <property type="match status" value="3"/>
</dbReference>
<evidence type="ECO:0000313" key="10">
    <source>
        <dbReference type="EMBL" id="MBL6079884.1"/>
    </source>
</evidence>
<feature type="domain" description="CheR-type methyltransferase" evidence="9">
    <location>
        <begin position="1"/>
        <end position="253"/>
    </location>
</feature>
<dbReference type="Pfam" id="PF08448">
    <property type="entry name" value="PAS_4"/>
    <property type="match status" value="1"/>
</dbReference>
<dbReference type="EMBL" id="JAETWB010000009">
    <property type="protein sequence ID" value="MBL6079884.1"/>
    <property type="molecule type" value="Genomic_DNA"/>
</dbReference>
<comment type="catalytic activity">
    <reaction evidence="1">
        <text>L-glutamyl-[protein] + S-adenosyl-L-methionine = [protein]-L-glutamate 5-O-methyl ester + S-adenosyl-L-homocysteine</text>
        <dbReference type="Rhea" id="RHEA:24452"/>
        <dbReference type="Rhea" id="RHEA-COMP:10208"/>
        <dbReference type="Rhea" id="RHEA-COMP:10311"/>
        <dbReference type="ChEBI" id="CHEBI:29973"/>
        <dbReference type="ChEBI" id="CHEBI:57856"/>
        <dbReference type="ChEBI" id="CHEBI:59789"/>
        <dbReference type="ChEBI" id="CHEBI:82795"/>
        <dbReference type="EC" id="2.1.1.80"/>
    </reaction>
</comment>
<dbReference type="Pfam" id="PF00989">
    <property type="entry name" value="PAS"/>
    <property type="match status" value="1"/>
</dbReference>
<dbReference type="InterPro" id="IPR013656">
    <property type="entry name" value="PAS_4"/>
</dbReference>
<keyword evidence="11" id="KW-1185">Reference proteome</keyword>
<proteinExistence type="predicted"/>
<dbReference type="SMART" id="SM00091">
    <property type="entry name" value="PAS"/>
    <property type="match status" value="3"/>
</dbReference>
<dbReference type="InterPro" id="IPR000014">
    <property type="entry name" value="PAS"/>
</dbReference>
<dbReference type="InterPro" id="IPR050903">
    <property type="entry name" value="Bact_Chemotaxis_MeTrfase"/>
</dbReference>
<keyword evidence="4" id="KW-0808">Transferase</keyword>
<feature type="domain" description="PAC" evidence="8">
    <location>
        <begin position="578"/>
        <end position="630"/>
    </location>
</feature>
<organism evidence="10 11">
    <name type="scientific">Belnapia arida</name>
    <dbReference type="NCBI Taxonomy" id="2804533"/>
    <lineage>
        <taxon>Bacteria</taxon>
        <taxon>Pseudomonadati</taxon>
        <taxon>Pseudomonadota</taxon>
        <taxon>Alphaproteobacteria</taxon>
        <taxon>Acetobacterales</taxon>
        <taxon>Roseomonadaceae</taxon>
        <taxon>Belnapia</taxon>
    </lineage>
</organism>
<dbReference type="PRINTS" id="PR00996">
    <property type="entry name" value="CHERMTFRASE"/>
</dbReference>
<evidence type="ECO:0000259" key="8">
    <source>
        <dbReference type="PROSITE" id="PS50113"/>
    </source>
</evidence>
<dbReference type="InterPro" id="IPR029063">
    <property type="entry name" value="SAM-dependent_MTases_sf"/>
</dbReference>
<dbReference type="PROSITE" id="PS50113">
    <property type="entry name" value="PAC"/>
    <property type="match status" value="1"/>
</dbReference>
<dbReference type="SUPFAM" id="SSF47757">
    <property type="entry name" value="Chemotaxis receptor methyltransferase CheR, N-terminal domain"/>
    <property type="match status" value="1"/>
</dbReference>
<evidence type="ECO:0000256" key="3">
    <source>
        <dbReference type="ARBA" id="ARBA00022603"/>
    </source>
</evidence>
<dbReference type="InterPro" id="IPR000780">
    <property type="entry name" value="CheR_MeTrfase"/>
</dbReference>
<gene>
    <name evidence="10" type="ORF">JMJ56_17840</name>
</gene>
<dbReference type="PROSITE" id="PS50123">
    <property type="entry name" value="CHER"/>
    <property type="match status" value="1"/>
</dbReference>
<dbReference type="Proteomes" id="UP000660885">
    <property type="component" value="Unassembled WGS sequence"/>
</dbReference>
<dbReference type="InterPro" id="IPR022642">
    <property type="entry name" value="CheR_C"/>
</dbReference>
<dbReference type="Gene3D" id="1.10.287.620">
    <property type="entry name" value="Helix Hairpins"/>
    <property type="match status" value="1"/>
</dbReference>
<evidence type="ECO:0000256" key="1">
    <source>
        <dbReference type="ARBA" id="ARBA00001541"/>
    </source>
</evidence>
<dbReference type="Pfam" id="PF03705">
    <property type="entry name" value="CheR_N"/>
    <property type="match status" value="1"/>
</dbReference>
<accession>A0ABS1U7G5</accession>
<dbReference type="Gene3D" id="1.10.155.10">
    <property type="entry name" value="Chemotaxis receptor methyltransferase CheR, N-terminal domain"/>
    <property type="match status" value="1"/>
</dbReference>
<reference evidence="10 11" key="1">
    <citation type="submission" date="2021-01" db="EMBL/GenBank/DDBJ databases">
        <title>Belnapia mucosa sp. nov. and Belnapia arida sp. nov., isolated from the Tabernas Desert (Almeria, Spain).</title>
        <authorList>
            <person name="Molina-Menor E."/>
            <person name="Vidal-Verdu A."/>
            <person name="Calonge A."/>
            <person name="Satari L."/>
            <person name="Pereto J."/>
            <person name="Porcar M."/>
        </authorList>
    </citation>
    <scope>NUCLEOTIDE SEQUENCE [LARGE SCALE GENOMIC DNA]</scope>
    <source>
        <strain evidence="10 11">T18</strain>
    </source>
</reference>
<keyword evidence="3" id="KW-0489">Methyltransferase</keyword>
<dbReference type="Pfam" id="PF13426">
    <property type="entry name" value="PAS_9"/>
    <property type="match status" value="1"/>
</dbReference>
<evidence type="ECO:0000259" key="7">
    <source>
        <dbReference type="PROSITE" id="PS50112"/>
    </source>
</evidence>
<keyword evidence="5" id="KW-0949">S-adenosyl-L-methionine</keyword>
<name>A0ABS1U7G5_9PROT</name>
<evidence type="ECO:0000256" key="2">
    <source>
        <dbReference type="ARBA" id="ARBA00012534"/>
    </source>
</evidence>
<feature type="domain" description="PAS" evidence="7">
    <location>
        <begin position="504"/>
        <end position="556"/>
    </location>
</feature>